<dbReference type="AlphaFoldDB" id="W8NRV8"/>
<gene>
    <name evidence="1" type="ORF">BD01_0336</name>
</gene>
<reference evidence="1 2" key="1">
    <citation type="submission" date="2014-02" db="EMBL/GenBank/DDBJ databases">
        <title>Genome Sequence of an Hyperthermophilic Archaeon, Thermococcus nautili 30-1, producing viral vesicles.</title>
        <authorList>
            <person name="Oberto J."/>
            <person name="Gaudin M."/>
            <person name="Cossu M."/>
            <person name="Gorlas A."/>
            <person name="Slesarev A."/>
            <person name="Marguet E."/>
            <person name="Forterre P."/>
        </authorList>
    </citation>
    <scope>NUCLEOTIDE SEQUENCE [LARGE SCALE GENOMIC DNA]</scope>
    <source>
        <strain evidence="1 2">30-1</strain>
    </source>
</reference>
<keyword evidence="2" id="KW-1185">Reference proteome</keyword>
<dbReference type="OrthoDB" id="84596at2157"/>
<dbReference type="RefSeq" id="WP_042689268.1">
    <property type="nucleotide sequence ID" value="NZ_CP007264.1"/>
</dbReference>
<organism evidence="1 2">
    <name type="scientific">Thermococcus nautili</name>
    <dbReference type="NCBI Taxonomy" id="195522"/>
    <lineage>
        <taxon>Archaea</taxon>
        <taxon>Methanobacteriati</taxon>
        <taxon>Methanobacteriota</taxon>
        <taxon>Thermococci</taxon>
        <taxon>Thermococcales</taxon>
        <taxon>Thermococcaceae</taxon>
        <taxon>Thermococcus</taxon>
    </lineage>
</organism>
<evidence type="ECO:0008006" key="3">
    <source>
        <dbReference type="Google" id="ProtNLM"/>
    </source>
</evidence>
<dbReference type="InterPro" id="IPR027417">
    <property type="entry name" value="P-loop_NTPase"/>
</dbReference>
<dbReference type="EMBL" id="CP007264">
    <property type="protein sequence ID" value="AHL21963.1"/>
    <property type="molecule type" value="Genomic_DNA"/>
</dbReference>
<dbReference type="STRING" id="195522.BD01_0336"/>
<protein>
    <recommendedName>
        <fullName evidence="3">KaiC-like domain-containing protein</fullName>
    </recommendedName>
</protein>
<proteinExistence type="predicted"/>
<accession>W8NRV8</accession>
<dbReference type="HOGENOM" id="CLU_096716_0_0_2"/>
<evidence type="ECO:0000313" key="1">
    <source>
        <dbReference type="EMBL" id="AHL21963.1"/>
    </source>
</evidence>
<dbReference type="eggNOG" id="arCOG03808">
    <property type="taxonomic scope" value="Archaea"/>
</dbReference>
<evidence type="ECO:0000313" key="2">
    <source>
        <dbReference type="Proteomes" id="UP000019434"/>
    </source>
</evidence>
<dbReference type="GeneID" id="82171976"/>
<sequence>METLLEVFPPSRMRGSTVAVIYDAYSSAWQILFLFLRKAIESGYFTVISNYSVPLRSLLHRCASVGLDADNALKGSKMAIIDIFGSRYSPLRTEIENVFYLDKVEPETINPKVDMIYCGPLRDKLKSGKAIRMIYTLDGASLMLGEEQTLKLLNQTIAHKSIRFPESTLLLPLNADMVSRRFVAWVSNVSDYVLLAKSWIMEDHVKELLYFLKAPYADFEPVVYSLKVSRGREKIMLKKLSAPELGPPAEEKR</sequence>
<dbReference type="Gene3D" id="3.40.50.300">
    <property type="entry name" value="P-loop containing nucleotide triphosphate hydrolases"/>
    <property type="match status" value="1"/>
</dbReference>
<dbReference type="KEGG" id="tnu:BD01_0336"/>
<dbReference type="Proteomes" id="UP000019434">
    <property type="component" value="Chromosome"/>
</dbReference>
<name>W8NRV8_9EURY</name>